<protein>
    <submittedName>
        <fullName evidence="1">Uncharacterized protein</fullName>
    </submittedName>
</protein>
<sequence>MRVADCFRTYAALRRPLTLKFSRDGMAIRRPAHDRFIRWHDLDRVFVAGNILAIAFKRDYPESAKPQEMPFSLALNGFRVADIRHFPHSRQDILQTLSHHAGATMHPTELSFNDFTDL</sequence>
<dbReference type="RefSeq" id="WP_380123503.1">
    <property type="nucleotide sequence ID" value="NZ_JBHSIU010000054.1"/>
</dbReference>
<name>A0ABV9W6Y3_9ACTN</name>
<evidence type="ECO:0000313" key="1">
    <source>
        <dbReference type="EMBL" id="MFC5004027.1"/>
    </source>
</evidence>
<organism evidence="1 2">
    <name type="scientific">Dactylosporangium cerinum</name>
    <dbReference type="NCBI Taxonomy" id="1434730"/>
    <lineage>
        <taxon>Bacteria</taxon>
        <taxon>Bacillati</taxon>
        <taxon>Actinomycetota</taxon>
        <taxon>Actinomycetes</taxon>
        <taxon>Micromonosporales</taxon>
        <taxon>Micromonosporaceae</taxon>
        <taxon>Dactylosporangium</taxon>
    </lineage>
</organism>
<comment type="caution">
    <text evidence="1">The sequence shown here is derived from an EMBL/GenBank/DDBJ whole genome shotgun (WGS) entry which is preliminary data.</text>
</comment>
<evidence type="ECO:0000313" key="2">
    <source>
        <dbReference type="Proteomes" id="UP001595912"/>
    </source>
</evidence>
<accession>A0ABV9W6Y3</accession>
<keyword evidence="2" id="KW-1185">Reference proteome</keyword>
<dbReference type="EMBL" id="JBHSIU010000054">
    <property type="protein sequence ID" value="MFC5004027.1"/>
    <property type="molecule type" value="Genomic_DNA"/>
</dbReference>
<reference evidence="2" key="1">
    <citation type="journal article" date="2019" name="Int. J. Syst. Evol. Microbiol.">
        <title>The Global Catalogue of Microorganisms (GCM) 10K type strain sequencing project: providing services to taxonomists for standard genome sequencing and annotation.</title>
        <authorList>
            <consortium name="The Broad Institute Genomics Platform"/>
            <consortium name="The Broad Institute Genome Sequencing Center for Infectious Disease"/>
            <person name="Wu L."/>
            <person name="Ma J."/>
        </authorList>
    </citation>
    <scope>NUCLEOTIDE SEQUENCE [LARGE SCALE GENOMIC DNA]</scope>
    <source>
        <strain evidence="2">CGMCC 4.7152</strain>
    </source>
</reference>
<proteinExistence type="predicted"/>
<dbReference type="Proteomes" id="UP001595912">
    <property type="component" value="Unassembled WGS sequence"/>
</dbReference>
<gene>
    <name evidence="1" type="ORF">ACFPIJ_40150</name>
</gene>